<dbReference type="GO" id="GO:0006396">
    <property type="term" value="P:RNA processing"/>
    <property type="evidence" value="ECO:0007669"/>
    <property type="project" value="InterPro"/>
</dbReference>
<accession>A0A1F6DYN8</accession>
<gene>
    <name evidence="4" type="ORF">A3D71_00065</name>
</gene>
<evidence type="ECO:0000313" key="5">
    <source>
        <dbReference type="Proteomes" id="UP000177652"/>
    </source>
</evidence>
<sequence length="195" mass="21057">MVSGEITKAWQKYTTLVYPAAMRDMAVLLHNVRSTHNVGSIFRTADAAGVSRVYLSGYTPTPLDRFGRTRKDIAKTALGAEKSVPWEYHKSPMALIKKLSAGGGPSSGGKKERWNIVGVEQSPRSIDYRKFSAEGGSSSGGKKKGKTVFVFGNELSGVPKSILKICDAIVEIPMHGRKESLNVSVAAGIILFSVR</sequence>
<dbReference type="InterPro" id="IPR029026">
    <property type="entry name" value="tRNA_m1G_MTases_N"/>
</dbReference>
<organism evidence="4 5">
    <name type="scientific">Candidatus Kaiserbacteria bacterium RIFCSPHIGHO2_02_FULL_55_20</name>
    <dbReference type="NCBI Taxonomy" id="1798497"/>
    <lineage>
        <taxon>Bacteria</taxon>
        <taxon>Candidatus Kaiseribacteriota</taxon>
    </lineage>
</organism>
<evidence type="ECO:0000256" key="2">
    <source>
        <dbReference type="ARBA" id="ARBA00022679"/>
    </source>
</evidence>
<feature type="domain" description="tRNA/rRNA methyltransferase SpoU type" evidence="3">
    <location>
        <begin position="25"/>
        <end position="192"/>
    </location>
</feature>
<keyword evidence="1" id="KW-0489">Methyltransferase</keyword>
<evidence type="ECO:0000256" key="1">
    <source>
        <dbReference type="ARBA" id="ARBA00022603"/>
    </source>
</evidence>
<dbReference type="Pfam" id="PF00588">
    <property type="entry name" value="SpoU_methylase"/>
    <property type="match status" value="1"/>
</dbReference>
<dbReference type="InterPro" id="IPR051259">
    <property type="entry name" value="rRNA_Methyltransferase"/>
</dbReference>
<dbReference type="PANTHER" id="PTHR43191">
    <property type="entry name" value="RRNA METHYLTRANSFERASE 3"/>
    <property type="match status" value="1"/>
</dbReference>
<dbReference type="InterPro" id="IPR029028">
    <property type="entry name" value="Alpha/beta_knot_MTases"/>
</dbReference>
<comment type="caution">
    <text evidence="4">The sequence shown here is derived from an EMBL/GenBank/DDBJ whole genome shotgun (WGS) entry which is preliminary data.</text>
</comment>
<protein>
    <recommendedName>
        <fullName evidence="3">tRNA/rRNA methyltransferase SpoU type domain-containing protein</fullName>
    </recommendedName>
</protein>
<reference evidence="4 5" key="1">
    <citation type="journal article" date="2016" name="Nat. Commun.">
        <title>Thousands of microbial genomes shed light on interconnected biogeochemical processes in an aquifer system.</title>
        <authorList>
            <person name="Anantharaman K."/>
            <person name="Brown C.T."/>
            <person name="Hug L.A."/>
            <person name="Sharon I."/>
            <person name="Castelle C.J."/>
            <person name="Probst A.J."/>
            <person name="Thomas B.C."/>
            <person name="Singh A."/>
            <person name="Wilkins M.J."/>
            <person name="Karaoz U."/>
            <person name="Brodie E.L."/>
            <person name="Williams K.H."/>
            <person name="Hubbard S.S."/>
            <person name="Banfield J.F."/>
        </authorList>
    </citation>
    <scope>NUCLEOTIDE SEQUENCE [LARGE SCALE GENOMIC DNA]</scope>
</reference>
<dbReference type="AlphaFoldDB" id="A0A1F6DYN8"/>
<evidence type="ECO:0000259" key="3">
    <source>
        <dbReference type="Pfam" id="PF00588"/>
    </source>
</evidence>
<dbReference type="Gene3D" id="3.40.1280.10">
    <property type="match status" value="1"/>
</dbReference>
<dbReference type="SUPFAM" id="SSF75217">
    <property type="entry name" value="alpha/beta knot"/>
    <property type="match status" value="1"/>
</dbReference>
<dbReference type="EMBL" id="MFLK01000002">
    <property type="protein sequence ID" value="OGG66545.1"/>
    <property type="molecule type" value="Genomic_DNA"/>
</dbReference>
<dbReference type="Proteomes" id="UP000177652">
    <property type="component" value="Unassembled WGS sequence"/>
</dbReference>
<dbReference type="InterPro" id="IPR001537">
    <property type="entry name" value="SpoU_MeTrfase"/>
</dbReference>
<dbReference type="STRING" id="1798497.A3D71_00065"/>
<keyword evidence="2" id="KW-0808">Transferase</keyword>
<dbReference type="GO" id="GO:0032259">
    <property type="term" value="P:methylation"/>
    <property type="evidence" value="ECO:0007669"/>
    <property type="project" value="UniProtKB-KW"/>
</dbReference>
<name>A0A1F6DYN8_9BACT</name>
<dbReference type="GO" id="GO:0008173">
    <property type="term" value="F:RNA methyltransferase activity"/>
    <property type="evidence" value="ECO:0007669"/>
    <property type="project" value="InterPro"/>
</dbReference>
<proteinExistence type="predicted"/>
<evidence type="ECO:0000313" key="4">
    <source>
        <dbReference type="EMBL" id="OGG66545.1"/>
    </source>
</evidence>
<dbReference type="PANTHER" id="PTHR43191:SF7">
    <property type="entry name" value="OBP33PEP LIKE PROTEIN"/>
    <property type="match status" value="1"/>
</dbReference>
<dbReference type="GO" id="GO:0003723">
    <property type="term" value="F:RNA binding"/>
    <property type="evidence" value="ECO:0007669"/>
    <property type="project" value="InterPro"/>
</dbReference>